<dbReference type="AlphaFoldDB" id="A6W1N6"/>
<evidence type="ECO:0000256" key="7">
    <source>
        <dbReference type="ARBA" id="ARBA00023326"/>
    </source>
</evidence>
<evidence type="ECO:0000256" key="2">
    <source>
        <dbReference type="ARBA" id="ARBA00009209"/>
    </source>
</evidence>
<proteinExistence type="inferred from homology"/>
<feature type="chain" id="PRO_5002704504" description="cellulase" evidence="8">
    <location>
        <begin position="27"/>
        <end position="417"/>
    </location>
</feature>
<dbReference type="eggNOG" id="COG3405">
    <property type="taxonomic scope" value="Bacteria"/>
</dbReference>
<keyword evidence="7" id="KW-0119">Carbohydrate metabolism</keyword>
<protein>
    <recommendedName>
        <fullName evidence="3">cellulase</fullName>
        <ecNumber evidence="3">3.2.1.4</ecNumber>
    </recommendedName>
</protein>
<feature type="signal peptide" evidence="8">
    <location>
        <begin position="1"/>
        <end position="26"/>
    </location>
</feature>
<evidence type="ECO:0000256" key="3">
    <source>
        <dbReference type="ARBA" id="ARBA00012601"/>
    </source>
</evidence>
<dbReference type="STRING" id="400668.Mmwyl1_3714"/>
<dbReference type="InterPro" id="IPR002037">
    <property type="entry name" value="Glyco_hydro_8"/>
</dbReference>
<dbReference type="EMBL" id="CP000749">
    <property type="protein sequence ID" value="ABR72615.1"/>
    <property type="molecule type" value="Genomic_DNA"/>
</dbReference>
<organism evidence="9">
    <name type="scientific">Marinomonas sp. (strain MWYL1)</name>
    <dbReference type="NCBI Taxonomy" id="400668"/>
    <lineage>
        <taxon>Bacteria</taxon>
        <taxon>Pseudomonadati</taxon>
        <taxon>Pseudomonadota</taxon>
        <taxon>Gammaproteobacteria</taxon>
        <taxon>Oceanospirillales</taxon>
        <taxon>Oceanospirillaceae</taxon>
        <taxon>Marinomonas</taxon>
    </lineage>
</organism>
<evidence type="ECO:0000256" key="5">
    <source>
        <dbReference type="ARBA" id="ARBA00023001"/>
    </source>
</evidence>
<sequence length="417" mass="46359">MNYFQKALIKLLAYSLWIFSSSSIQATPPASVIKPSGYSQPELDTALLNFYQDWKETYLRQQCGVGRYLVDMAADGNTVEGGTAASTLTTSEAHGYGMLITVMMADFDPQARRIFDGMVDFFHDHPAQSAPGLMAWNQLRNCKNAGENVGGSNSASDGDMDIAYAFLLADKKWGSSGKINYKHEAVNAITAIKQHEVDPKNHFIRLGDWVDDIDDGQYANTTRSSDFMVSHLKAYADATGDKSWNKVRDTTYAIMANIRQTDSPKTALMPDFIVGLPNHPQPAKAMFLEGEDDGAYSWNAARYPWRVALDYRLYGDKRALSALAPINQWIINITHGDPKKIADTYALDGHYSKDSGFDSMAFASMFAVSATIDPSNQAWLNALWENIKDKPVESEDYFGNTLKMLAMITITGHWDKP</sequence>
<keyword evidence="5" id="KW-0136">Cellulose degradation</keyword>
<keyword evidence="4 9" id="KW-0378">Hydrolase</keyword>
<keyword evidence="7" id="KW-0624">Polysaccharide degradation</keyword>
<evidence type="ECO:0000256" key="1">
    <source>
        <dbReference type="ARBA" id="ARBA00000966"/>
    </source>
</evidence>
<reference evidence="9" key="1">
    <citation type="submission" date="2007-06" db="EMBL/GenBank/DDBJ databases">
        <title>Complete sequence of Marinomonas sp. MWYL1.</title>
        <authorList>
            <consortium name="US DOE Joint Genome Institute"/>
            <person name="Copeland A."/>
            <person name="Lucas S."/>
            <person name="Lapidus A."/>
            <person name="Barry K."/>
            <person name="Glavina del Rio T."/>
            <person name="Dalin E."/>
            <person name="Tice H."/>
            <person name="Pitluck S."/>
            <person name="Kiss H."/>
            <person name="Brettin T."/>
            <person name="Bruce D."/>
            <person name="Detter J.C."/>
            <person name="Han C."/>
            <person name="Schmutz J."/>
            <person name="Larimer F."/>
            <person name="Land M."/>
            <person name="Hauser L."/>
            <person name="Kyrpides N."/>
            <person name="Kim E."/>
            <person name="Johnston A.W.B."/>
            <person name="Todd J.D."/>
            <person name="Rogers R."/>
            <person name="Wexler M."/>
            <person name="Bond P.L."/>
            <person name="Li Y."/>
            <person name="Richardson P."/>
        </authorList>
    </citation>
    <scope>NUCLEOTIDE SEQUENCE [LARGE SCALE GENOMIC DNA]</scope>
    <source>
        <strain evidence="9">MWYL1</strain>
    </source>
</reference>
<keyword evidence="6 9" id="KW-0326">Glycosidase</keyword>
<dbReference type="EC" id="3.2.1.4" evidence="3"/>
<accession>A6W1N6</accession>
<dbReference type="Pfam" id="PF01270">
    <property type="entry name" value="Glyco_hydro_8"/>
    <property type="match status" value="1"/>
</dbReference>
<dbReference type="Gene3D" id="1.50.10.10">
    <property type="match status" value="1"/>
</dbReference>
<dbReference type="SUPFAM" id="SSF48208">
    <property type="entry name" value="Six-hairpin glycosidases"/>
    <property type="match status" value="1"/>
</dbReference>
<dbReference type="PRINTS" id="PR00735">
    <property type="entry name" value="GLHYDRLASE8"/>
</dbReference>
<comment type="catalytic activity">
    <reaction evidence="1">
        <text>Endohydrolysis of (1-&gt;4)-beta-D-glucosidic linkages in cellulose, lichenin and cereal beta-D-glucans.</text>
        <dbReference type="EC" id="3.2.1.4"/>
    </reaction>
</comment>
<dbReference type="GO" id="GO:0008810">
    <property type="term" value="F:cellulase activity"/>
    <property type="evidence" value="ECO:0007669"/>
    <property type="project" value="UniProtKB-EC"/>
</dbReference>
<dbReference type="CAZy" id="GH8">
    <property type="family name" value="Glycoside Hydrolase Family 8"/>
</dbReference>
<evidence type="ECO:0000256" key="6">
    <source>
        <dbReference type="ARBA" id="ARBA00023295"/>
    </source>
</evidence>
<evidence type="ECO:0000256" key="8">
    <source>
        <dbReference type="SAM" id="SignalP"/>
    </source>
</evidence>
<dbReference type="GO" id="GO:0030245">
    <property type="term" value="P:cellulose catabolic process"/>
    <property type="evidence" value="ECO:0007669"/>
    <property type="project" value="UniProtKB-KW"/>
</dbReference>
<dbReference type="OrthoDB" id="9803461at2"/>
<keyword evidence="8" id="KW-0732">Signal</keyword>
<comment type="similarity">
    <text evidence="2">Belongs to the glycosyl hydrolase 8 (cellulase D) family.</text>
</comment>
<name>A6W1N6_MARMS</name>
<evidence type="ECO:0000313" key="9">
    <source>
        <dbReference type="EMBL" id="ABR72615.1"/>
    </source>
</evidence>
<dbReference type="KEGG" id="mmw:Mmwyl1_3714"/>
<gene>
    <name evidence="9" type="ordered locus">Mmwyl1_3714</name>
</gene>
<evidence type="ECO:0000256" key="4">
    <source>
        <dbReference type="ARBA" id="ARBA00022801"/>
    </source>
</evidence>
<dbReference type="InterPro" id="IPR012341">
    <property type="entry name" value="6hp_glycosidase-like_sf"/>
</dbReference>
<dbReference type="InterPro" id="IPR008928">
    <property type="entry name" value="6-hairpin_glycosidase_sf"/>
</dbReference>
<dbReference type="HOGENOM" id="CLU_036185_0_0_6"/>